<dbReference type="EMBL" id="JAAITB010000069">
    <property type="protein sequence ID" value="NSJ81104.1"/>
    <property type="molecule type" value="Genomic_DNA"/>
</dbReference>
<dbReference type="RefSeq" id="WP_173726332.1">
    <property type="nucleotide sequence ID" value="NZ_JAAIQC010000077.1"/>
</dbReference>
<organism evidence="3 4">
    <name type="scientific">Anaerostipes hadrus</name>
    <dbReference type="NCBI Taxonomy" id="649756"/>
    <lineage>
        <taxon>Bacteria</taxon>
        <taxon>Bacillati</taxon>
        <taxon>Bacillota</taxon>
        <taxon>Clostridia</taxon>
        <taxon>Lachnospirales</taxon>
        <taxon>Lachnospiraceae</taxon>
        <taxon>Anaerostipes</taxon>
    </lineage>
</organism>
<comment type="caution">
    <text evidence="3">The sequence shown here is derived from an EMBL/GenBank/DDBJ whole genome shotgun (WGS) entry which is preliminary data.</text>
</comment>
<feature type="domain" description="MobA/VirD2-like nuclease" evidence="2">
    <location>
        <begin position="29"/>
        <end position="157"/>
    </location>
</feature>
<protein>
    <submittedName>
        <fullName evidence="3">Relaxase/mobilization nuclease domain-containing protein</fullName>
    </submittedName>
</protein>
<accession>A0ABX2I268</accession>
<dbReference type="Gene3D" id="3.30.930.30">
    <property type="match status" value="1"/>
</dbReference>
<sequence>MATVIQAQDKSGKYMKYDTKSKMKYILDYVHDPEKTRSELQGGTLLMNPENAYDEFMLTKQLWGKDQEGKRMCMHYIQSFKPGEVTPELAKQIADEFVKQKNFQGFQISYAVHTDKDHIHTHFILNTVNVEDGHKWQLADLKILRRVSDRLCKKHGLSILPEKEVAKSKSPAQRDAERNGTSWKKETQMAVDAALEVAENHTEFFWLMNKQGYQVRWKNEYKYVLFTNPDGKKMRNRIFENPGNYTKEAMRERFRENYKRHKNKEPDEKSESLNYRTETFFIVRDVANTATSKEEFIQLMEQNDYHVQWNDDHKYITFWKDGHKPVRNRSFYPNEEYTKEGLEEKFKRN</sequence>
<evidence type="ECO:0000313" key="4">
    <source>
        <dbReference type="Proteomes" id="UP001644750"/>
    </source>
</evidence>
<evidence type="ECO:0000259" key="2">
    <source>
        <dbReference type="Pfam" id="PF03432"/>
    </source>
</evidence>
<feature type="non-terminal residue" evidence="3">
    <location>
        <position position="349"/>
    </location>
</feature>
<reference evidence="3 4" key="1">
    <citation type="journal article" date="2020" name="Cell Host Microbe">
        <title>Functional and Genomic Variation between Human-Derived Isolates of Lachnospiraceae Reveals Inter- and Intra-Species Diversity.</title>
        <authorList>
            <person name="Sorbara M.T."/>
            <person name="Littmann E.R."/>
            <person name="Fontana E."/>
            <person name="Moody T.U."/>
            <person name="Kohout C.E."/>
            <person name="Gjonbalaj M."/>
            <person name="Eaton V."/>
            <person name="Seok R."/>
            <person name="Leiner I.M."/>
            <person name="Pamer E.G."/>
        </authorList>
    </citation>
    <scope>NUCLEOTIDE SEQUENCE [LARGE SCALE GENOMIC DNA]</scope>
    <source>
        <strain evidence="3 4">MSK.14.57</strain>
    </source>
</reference>
<gene>
    <name evidence="3" type="ORF">G5A72_16310</name>
</gene>
<name>A0ABX2I268_ANAHA</name>
<keyword evidence="4" id="KW-1185">Reference proteome</keyword>
<evidence type="ECO:0000256" key="1">
    <source>
        <dbReference type="SAM" id="MobiDB-lite"/>
    </source>
</evidence>
<dbReference type="Proteomes" id="UP001644750">
    <property type="component" value="Unassembled WGS sequence"/>
</dbReference>
<feature type="region of interest" description="Disordered" evidence="1">
    <location>
        <begin position="163"/>
        <end position="185"/>
    </location>
</feature>
<proteinExistence type="predicted"/>
<evidence type="ECO:0000313" key="3">
    <source>
        <dbReference type="EMBL" id="NSJ81104.1"/>
    </source>
</evidence>
<dbReference type="Pfam" id="PF03432">
    <property type="entry name" value="Relaxase"/>
    <property type="match status" value="1"/>
</dbReference>
<dbReference type="InterPro" id="IPR005094">
    <property type="entry name" value="Endonuclease_MobA/VirD2"/>
</dbReference>